<comment type="catalytic activity">
    <reaction evidence="1 10 11">
        <text>(2R)-3-phosphoglycerate + ATP = (2R)-3-phospho-glyceroyl phosphate + ADP</text>
        <dbReference type="Rhea" id="RHEA:14801"/>
        <dbReference type="ChEBI" id="CHEBI:30616"/>
        <dbReference type="ChEBI" id="CHEBI:57604"/>
        <dbReference type="ChEBI" id="CHEBI:58272"/>
        <dbReference type="ChEBI" id="CHEBI:456216"/>
        <dbReference type="EC" id="2.7.2.3"/>
    </reaction>
</comment>
<dbReference type="InterPro" id="IPR015824">
    <property type="entry name" value="Phosphoglycerate_kinase_N"/>
</dbReference>
<reference evidence="13 14" key="1">
    <citation type="submission" date="2023-08" db="EMBL/GenBank/DDBJ databases">
        <title>Genome sequence of Thermaerobacter compostii strain Ins1, a spore-forming filamentous bacterium isolated from a deep geothermal reservoir.</title>
        <authorList>
            <person name="Bregnard D."/>
            <person name="Gonzalez D."/>
            <person name="Junier P."/>
        </authorList>
    </citation>
    <scope>NUCLEOTIDE SEQUENCE [LARGE SCALE GENOMIC DNA]</scope>
    <source>
        <strain evidence="13 14">Ins1</strain>
    </source>
</reference>
<dbReference type="PRINTS" id="PR00477">
    <property type="entry name" value="PHGLYCKINASE"/>
</dbReference>
<dbReference type="EMBL" id="CP132508">
    <property type="protein sequence ID" value="WPD18985.1"/>
    <property type="molecule type" value="Genomic_DNA"/>
</dbReference>
<dbReference type="InterPro" id="IPR036043">
    <property type="entry name" value="Phosphoglycerate_kinase_sf"/>
</dbReference>
<sequence>MRKRSIRDLDVRGKRVLVRADFNVPLEGGRVADDTRIRAALPTIRHLLERGAAVILCSHLGRPKGQVVEELRLEPVARRLEELLGRPVLALREVVGPEVERRLQGLAPGQVALLENLRFHPGETANDPEFAAALARLADVYVNDAFGAAHRAHASVVGVAQRLPAAAGLLLERELEVLGDLLERPRRPFWAVLGGAKVSDKIGVIRRLLEVCDGLVIGGAMANTLLAAQGHAVGRSLYEPDQVERVRPWLERAGDRLLLPVDVVVTERLEPGAPSRVVPVDRIPPEAMVVDVGPATLAAWQERLRGAGTVFWNGPLGVFEVEPFHRGTFALAEFLADLDAVTVVGGGDSVAAVQRTGVADRIDHVSTGGGASLELLEGKELPGVAVLPDAPAQGGGEPAPATGAAPGARAGGARTAGGPAGAGSTPAEGPSPGGMGR</sequence>
<dbReference type="HAMAP" id="MF_00145">
    <property type="entry name" value="Phosphoglyc_kinase"/>
    <property type="match status" value="1"/>
</dbReference>
<dbReference type="InterPro" id="IPR001576">
    <property type="entry name" value="Phosphoglycerate_kinase"/>
</dbReference>
<evidence type="ECO:0000313" key="13">
    <source>
        <dbReference type="EMBL" id="WPD18985.1"/>
    </source>
</evidence>
<comment type="similarity">
    <text evidence="10 11">Belongs to the phosphoglycerate kinase family.</text>
</comment>
<dbReference type="PROSITE" id="PS00111">
    <property type="entry name" value="PGLYCERATE_KINASE"/>
    <property type="match status" value="1"/>
</dbReference>
<evidence type="ECO:0000256" key="5">
    <source>
        <dbReference type="ARBA" id="ARBA00022679"/>
    </source>
</evidence>
<evidence type="ECO:0000256" key="1">
    <source>
        <dbReference type="ARBA" id="ARBA00000642"/>
    </source>
</evidence>
<dbReference type="PIRSF" id="PIRSF000724">
    <property type="entry name" value="Pgk"/>
    <property type="match status" value="1"/>
</dbReference>
<dbReference type="PANTHER" id="PTHR11406">
    <property type="entry name" value="PHOSPHOGLYCERATE KINASE"/>
    <property type="match status" value="1"/>
</dbReference>
<keyword evidence="8 10" id="KW-0067">ATP-binding</keyword>
<dbReference type="PANTHER" id="PTHR11406:SF23">
    <property type="entry name" value="PHOSPHOGLYCERATE KINASE 1, CHLOROPLASTIC-RELATED"/>
    <property type="match status" value="1"/>
</dbReference>
<accession>A0ABZ0QNB8</accession>
<comment type="caution">
    <text evidence="10">Lacks conserved residue(s) required for the propagation of feature annotation.</text>
</comment>
<evidence type="ECO:0000256" key="11">
    <source>
        <dbReference type="RuleBase" id="RU000532"/>
    </source>
</evidence>
<feature type="binding site" evidence="10">
    <location>
        <position position="151"/>
    </location>
    <ligand>
        <name>substrate</name>
    </ligand>
</feature>
<dbReference type="Gene3D" id="3.40.50.1260">
    <property type="entry name" value="Phosphoglycerate kinase, N-terminal domain"/>
    <property type="match status" value="2"/>
</dbReference>
<feature type="region of interest" description="Disordered" evidence="12">
    <location>
        <begin position="386"/>
        <end position="437"/>
    </location>
</feature>
<dbReference type="RefSeq" id="WP_318750671.1">
    <property type="nucleotide sequence ID" value="NZ_CP132508.1"/>
</dbReference>
<comment type="subunit">
    <text evidence="10">Monomer.</text>
</comment>
<evidence type="ECO:0000256" key="9">
    <source>
        <dbReference type="ARBA" id="ARBA00023152"/>
    </source>
</evidence>
<keyword evidence="10" id="KW-0963">Cytoplasm</keyword>
<gene>
    <name evidence="10" type="primary">pgk</name>
    <name evidence="13" type="ORF">Q5761_11645</name>
</gene>
<dbReference type="GO" id="GO:0004618">
    <property type="term" value="F:phosphoglycerate kinase activity"/>
    <property type="evidence" value="ECO:0007669"/>
    <property type="project" value="UniProtKB-EC"/>
</dbReference>
<organism evidence="13 14">
    <name type="scientific">Thermaerobacter composti</name>
    <dbReference type="NCBI Taxonomy" id="554949"/>
    <lineage>
        <taxon>Bacteria</taxon>
        <taxon>Bacillati</taxon>
        <taxon>Bacillota</taxon>
        <taxon>Clostridia</taxon>
        <taxon>Eubacteriales</taxon>
        <taxon>Clostridiales Family XVII. Incertae Sedis</taxon>
        <taxon>Thermaerobacter</taxon>
    </lineage>
</organism>
<dbReference type="Pfam" id="PF00162">
    <property type="entry name" value="PGK"/>
    <property type="match status" value="1"/>
</dbReference>
<dbReference type="Proteomes" id="UP001304683">
    <property type="component" value="Chromosome"/>
</dbReference>
<feature type="binding site" evidence="10">
    <location>
        <begin position="21"/>
        <end position="23"/>
    </location>
    <ligand>
        <name>substrate</name>
    </ligand>
</feature>
<feature type="binding site" evidence="10">
    <location>
        <begin position="346"/>
        <end position="349"/>
    </location>
    <ligand>
        <name>ATP</name>
        <dbReference type="ChEBI" id="CHEBI:30616"/>
    </ligand>
</feature>
<keyword evidence="9 10" id="KW-0324">Glycolysis</keyword>
<evidence type="ECO:0000256" key="2">
    <source>
        <dbReference type="ARBA" id="ARBA00004838"/>
    </source>
</evidence>
<keyword evidence="5 10" id="KW-0808">Transferase</keyword>
<evidence type="ECO:0000256" key="7">
    <source>
        <dbReference type="ARBA" id="ARBA00022777"/>
    </source>
</evidence>
<keyword evidence="14" id="KW-1185">Reference proteome</keyword>
<keyword evidence="6 10" id="KW-0547">Nucleotide-binding</keyword>
<feature type="binding site" evidence="10">
    <location>
        <position position="118"/>
    </location>
    <ligand>
        <name>substrate</name>
    </ligand>
</feature>
<evidence type="ECO:0000256" key="12">
    <source>
        <dbReference type="SAM" id="MobiDB-lite"/>
    </source>
</evidence>
<evidence type="ECO:0000256" key="3">
    <source>
        <dbReference type="ARBA" id="ARBA00013061"/>
    </source>
</evidence>
<comment type="subcellular location">
    <subcellularLocation>
        <location evidence="10">Cytoplasm</location>
    </subcellularLocation>
</comment>
<feature type="binding site" evidence="10">
    <location>
        <position position="320"/>
    </location>
    <ligand>
        <name>ATP</name>
        <dbReference type="ChEBI" id="CHEBI:30616"/>
    </ligand>
</feature>
<feature type="compositionally biased region" description="Low complexity" evidence="12">
    <location>
        <begin position="398"/>
        <end position="413"/>
    </location>
</feature>
<evidence type="ECO:0000256" key="4">
    <source>
        <dbReference type="ARBA" id="ARBA00016471"/>
    </source>
</evidence>
<proteinExistence type="inferred from homology"/>
<dbReference type="EC" id="2.7.2.3" evidence="3 10"/>
<feature type="binding site" evidence="10">
    <location>
        <begin position="59"/>
        <end position="62"/>
    </location>
    <ligand>
        <name>substrate</name>
    </ligand>
</feature>
<keyword evidence="7 10" id="KW-0418">Kinase</keyword>
<name>A0ABZ0QNB8_9FIRM</name>
<evidence type="ECO:0000256" key="6">
    <source>
        <dbReference type="ARBA" id="ARBA00022741"/>
    </source>
</evidence>
<comment type="pathway">
    <text evidence="2 10">Carbohydrate degradation; glycolysis; pyruvate from D-glyceraldehyde 3-phosphate: step 2/5.</text>
</comment>
<feature type="binding site" evidence="10">
    <location>
        <position position="36"/>
    </location>
    <ligand>
        <name>substrate</name>
    </ligand>
</feature>
<protein>
    <recommendedName>
        <fullName evidence="4 10">Phosphoglycerate kinase</fullName>
        <ecNumber evidence="3 10">2.7.2.3</ecNumber>
    </recommendedName>
</protein>
<dbReference type="InterPro" id="IPR015911">
    <property type="entry name" value="Phosphoglycerate_kinase_CS"/>
</dbReference>
<dbReference type="SUPFAM" id="SSF53748">
    <property type="entry name" value="Phosphoglycerate kinase"/>
    <property type="match status" value="1"/>
</dbReference>
<evidence type="ECO:0000256" key="8">
    <source>
        <dbReference type="ARBA" id="ARBA00022840"/>
    </source>
</evidence>
<evidence type="ECO:0000313" key="14">
    <source>
        <dbReference type="Proteomes" id="UP001304683"/>
    </source>
</evidence>
<feature type="binding site" evidence="10">
    <location>
        <position position="201"/>
    </location>
    <ligand>
        <name>ATP</name>
        <dbReference type="ChEBI" id="CHEBI:30616"/>
    </ligand>
</feature>
<evidence type="ECO:0000256" key="10">
    <source>
        <dbReference type="HAMAP-Rule" id="MF_00145"/>
    </source>
</evidence>